<evidence type="ECO:0000256" key="1">
    <source>
        <dbReference type="ARBA" id="ARBA00022491"/>
    </source>
</evidence>
<dbReference type="Gene3D" id="1.10.10.60">
    <property type="entry name" value="Homeodomain-like"/>
    <property type="match status" value="1"/>
</dbReference>
<proteinExistence type="predicted"/>
<organism evidence="7 8">
    <name type="scientific">Nostocoides veronense</name>
    <dbReference type="NCBI Taxonomy" id="330836"/>
    <lineage>
        <taxon>Bacteria</taxon>
        <taxon>Bacillati</taxon>
        <taxon>Actinomycetota</taxon>
        <taxon>Actinomycetes</taxon>
        <taxon>Micrococcales</taxon>
        <taxon>Intrasporangiaceae</taxon>
        <taxon>Nostocoides</taxon>
    </lineage>
</organism>
<reference evidence="8" key="1">
    <citation type="journal article" date="2019" name="Int. J. Syst. Evol. Microbiol.">
        <title>The Global Catalogue of Microorganisms (GCM) 10K type strain sequencing project: providing services to taxonomists for standard genome sequencing and annotation.</title>
        <authorList>
            <consortium name="The Broad Institute Genomics Platform"/>
            <consortium name="The Broad Institute Genome Sequencing Center for Infectious Disease"/>
            <person name="Wu L."/>
            <person name="Ma J."/>
        </authorList>
    </citation>
    <scope>NUCLEOTIDE SEQUENCE [LARGE SCALE GENOMIC DNA]</scope>
    <source>
        <strain evidence="8">JCM 15592</strain>
    </source>
</reference>
<dbReference type="EMBL" id="BAAAPO010000015">
    <property type="protein sequence ID" value="GAA1785538.1"/>
    <property type="molecule type" value="Genomic_DNA"/>
</dbReference>
<keyword evidence="2" id="KW-0805">Transcription regulation</keyword>
<dbReference type="InterPro" id="IPR050109">
    <property type="entry name" value="HTH-type_TetR-like_transc_reg"/>
</dbReference>
<dbReference type="PROSITE" id="PS50977">
    <property type="entry name" value="HTH_TETR_2"/>
    <property type="match status" value="1"/>
</dbReference>
<dbReference type="InterPro" id="IPR001647">
    <property type="entry name" value="HTH_TetR"/>
</dbReference>
<evidence type="ECO:0000259" key="6">
    <source>
        <dbReference type="PROSITE" id="PS50977"/>
    </source>
</evidence>
<dbReference type="Pfam" id="PF02909">
    <property type="entry name" value="TetR_C_1"/>
    <property type="match status" value="1"/>
</dbReference>
<dbReference type="Gene3D" id="1.10.357.10">
    <property type="entry name" value="Tetracycline Repressor, domain 2"/>
    <property type="match status" value="1"/>
</dbReference>
<gene>
    <name evidence="7" type="ORF">GCM10009811_08320</name>
</gene>
<dbReference type="RefSeq" id="WP_344081771.1">
    <property type="nucleotide sequence ID" value="NZ_BAAAPO010000015.1"/>
</dbReference>
<evidence type="ECO:0000256" key="3">
    <source>
        <dbReference type="ARBA" id="ARBA00023125"/>
    </source>
</evidence>
<keyword evidence="4" id="KW-0804">Transcription</keyword>
<dbReference type="PANTHER" id="PTHR30055:SF151">
    <property type="entry name" value="TRANSCRIPTIONAL REGULATORY PROTEIN"/>
    <property type="match status" value="1"/>
</dbReference>
<evidence type="ECO:0000256" key="2">
    <source>
        <dbReference type="ARBA" id="ARBA00023015"/>
    </source>
</evidence>
<keyword evidence="3 5" id="KW-0238">DNA-binding</keyword>
<dbReference type="InterPro" id="IPR009057">
    <property type="entry name" value="Homeodomain-like_sf"/>
</dbReference>
<dbReference type="PRINTS" id="PR00455">
    <property type="entry name" value="HTHTETR"/>
</dbReference>
<comment type="caution">
    <text evidence="7">The sequence shown here is derived from an EMBL/GenBank/DDBJ whole genome shotgun (WGS) entry which is preliminary data.</text>
</comment>
<keyword evidence="1" id="KW-0678">Repressor</keyword>
<dbReference type="InterPro" id="IPR004111">
    <property type="entry name" value="Repressor_TetR_C"/>
</dbReference>
<dbReference type="InterPro" id="IPR036271">
    <property type="entry name" value="Tet_transcr_reg_TetR-rel_C_sf"/>
</dbReference>
<accession>A0ABP4XJP1</accession>
<dbReference type="InterPro" id="IPR003012">
    <property type="entry name" value="Tet_transcr_reg_TetR"/>
</dbReference>
<feature type="DNA-binding region" description="H-T-H motif" evidence="5">
    <location>
        <begin position="28"/>
        <end position="47"/>
    </location>
</feature>
<evidence type="ECO:0000256" key="4">
    <source>
        <dbReference type="ARBA" id="ARBA00023163"/>
    </source>
</evidence>
<evidence type="ECO:0000313" key="7">
    <source>
        <dbReference type="EMBL" id="GAA1785538.1"/>
    </source>
</evidence>
<dbReference type="SUPFAM" id="SSF48498">
    <property type="entry name" value="Tetracyclin repressor-like, C-terminal domain"/>
    <property type="match status" value="1"/>
</dbReference>
<dbReference type="PANTHER" id="PTHR30055">
    <property type="entry name" value="HTH-TYPE TRANSCRIPTIONAL REGULATOR RUTR"/>
    <property type="match status" value="1"/>
</dbReference>
<feature type="domain" description="HTH tetR-type" evidence="6">
    <location>
        <begin position="5"/>
        <end position="65"/>
    </location>
</feature>
<dbReference type="Proteomes" id="UP001499938">
    <property type="component" value="Unassembled WGS sequence"/>
</dbReference>
<protein>
    <submittedName>
        <fullName evidence="7">TetR/AcrR family transcriptional regulator C-terminal domain-containing protein</fullName>
    </submittedName>
</protein>
<dbReference type="SUPFAM" id="SSF46689">
    <property type="entry name" value="Homeodomain-like"/>
    <property type="match status" value="1"/>
</dbReference>
<evidence type="ECO:0000256" key="5">
    <source>
        <dbReference type="PROSITE-ProRule" id="PRU00335"/>
    </source>
</evidence>
<evidence type="ECO:0000313" key="8">
    <source>
        <dbReference type="Proteomes" id="UP001499938"/>
    </source>
</evidence>
<dbReference type="Pfam" id="PF00440">
    <property type="entry name" value="TetR_N"/>
    <property type="match status" value="1"/>
</dbReference>
<dbReference type="PRINTS" id="PR00400">
    <property type="entry name" value="TETREPRESSOR"/>
</dbReference>
<keyword evidence="8" id="KW-1185">Reference proteome</keyword>
<name>A0ABP4XJP1_9MICO</name>
<sequence>MPPRKLTQDAVISAGMAMADESGLDGLTMRALARRLGVEAMSLYHHVANKEALLDLMVDRIYREIELPQARGQWRAELRRRSLSVRAVLHSHPWALPLMESRHRPGPANLAYHDANIGCLREAGFTGAQVAFAYAVIDAFVYGFVLQESTLPFDSGPEAASMIVTDGFGDALRGYAHMMWFAEQVIPAPGYSFDREFEPGLDLVLDGIEHVVLRGAS</sequence>